<dbReference type="PATRIC" id="fig|292564.3.peg.3118"/>
<organism evidence="2 3">
    <name type="scientific">Cyanobium gracile (strain ATCC 27147 / PCC 6307)</name>
    <dbReference type="NCBI Taxonomy" id="292564"/>
    <lineage>
        <taxon>Bacteria</taxon>
        <taxon>Bacillati</taxon>
        <taxon>Cyanobacteriota</taxon>
        <taxon>Cyanophyceae</taxon>
        <taxon>Synechococcales</taxon>
        <taxon>Prochlorococcaceae</taxon>
        <taxon>Cyanobium</taxon>
    </lineage>
</organism>
<keyword evidence="1" id="KW-0460">Magnesium</keyword>
<evidence type="ECO:0000256" key="1">
    <source>
        <dbReference type="RuleBase" id="RU361279"/>
    </source>
</evidence>
<dbReference type="AlphaFoldDB" id="K9PCT6"/>
<dbReference type="STRING" id="292564.Cyagr_3280"/>
<keyword evidence="1" id="KW-0479">Metal-binding</keyword>
<dbReference type="GO" id="GO:0046872">
    <property type="term" value="F:metal ion binding"/>
    <property type="evidence" value="ECO:0007669"/>
    <property type="project" value="UniProtKB-KW"/>
</dbReference>
<protein>
    <recommendedName>
        <fullName evidence="1">5-formyltetrahydrofolate cyclo-ligase</fullName>
        <ecNumber evidence="1">6.3.3.2</ecNumber>
    </recommendedName>
</protein>
<evidence type="ECO:0000313" key="3">
    <source>
        <dbReference type="Proteomes" id="UP000010388"/>
    </source>
</evidence>
<dbReference type="InterPro" id="IPR024185">
    <property type="entry name" value="FTHF_cligase-like_sf"/>
</dbReference>
<dbReference type="EMBL" id="CP003495">
    <property type="protein sequence ID" value="AFY30354.1"/>
    <property type="molecule type" value="Genomic_DNA"/>
</dbReference>
<keyword evidence="1" id="KW-0547">Nucleotide-binding</keyword>
<dbReference type="OrthoDB" id="9801938at2"/>
<dbReference type="NCBIfam" id="TIGR02727">
    <property type="entry name" value="MTHFS_bact"/>
    <property type="match status" value="1"/>
</dbReference>
<proteinExistence type="inferred from homology"/>
<reference evidence="3" key="1">
    <citation type="journal article" date="2013" name="Proc. Natl. Acad. Sci. U.S.A.">
        <title>Improving the coverage of the cyanobacterial phylum using diversity-driven genome sequencing.</title>
        <authorList>
            <person name="Shih P.M."/>
            <person name="Wu D."/>
            <person name="Latifi A."/>
            <person name="Axen S.D."/>
            <person name="Fewer D.P."/>
            <person name="Talla E."/>
            <person name="Calteau A."/>
            <person name="Cai F."/>
            <person name="Tandeau de Marsac N."/>
            <person name="Rippka R."/>
            <person name="Herdman M."/>
            <person name="Sivonen K."/>
            <person name="Coursin T."/>
            <person name="Laurent T."/>
            <person name="Goodwin L."/>
            <person name="Nolan M."/>
            <person name="Davenport K.W."/>
            <person name="Han C.S."/>
            <person name="Rubin E.M."/>
            <person name="Eisen J.A."/>
            <person name="Woyke T."/>
            <person name="Gugger M."/>
            <person name="Kerfeld C.A."/>
        </authorList>
    </citation>
    <scope>NUCLEOTIDE SEQUENCE [LARGE SCALE GENOMIC DNA]</scope>
    <source>
        <strain evidence="3">ATCC 27147 / PCC 6307</strain>
    </source>
</reference>
<dbReference type="GO" id="GO:0030272">
    <property type="term" value="F:5-formyltetrahydrofolate cyclo-ligase activity"/>
    <property type="evidence" value="ECO:0007669"/>
    <property type="project" value="UniProtKB-EC"/>
</dbReference>
<dbReference type="SUPFAM" id="SSF100950">
    <property type="entry name" value="NagB/RpiA/CoA transferase-like"/>
    <property type="match status" value="1"/>
</dbReference>
<comment type="similarity">
    <text evidence="1">Belongs to the 5-formyltetrahydrofolate cyclo-ligase family.</text>
</comment>
<dbReference type="InterPro" id="IPR002698">
    <property type="entry name" value="FTHF_cligase"/>
</dbReference>
<name>K9PCT6_CYAGP</name>
<evidence type="ECO:0000313" key="2">
    <source>
        <dbReference type="EMBL" id="AFY30354.1"/>
    </source>
</evidence>
<dbReference type="eggNOG" id="COG0212">
    <property type="taxonomic scope" value="Bacteria"/>
</dbReference>
<dbReference type="Pfam" id="PF01812">
    <property type="entry name" value="5-FTHF_cyc-lig"/>
    <property type="match status" value="1"/>
</dbReference>
<gene>
    <name evidence="2" type="ordered locus">Cyagr_3280</name>
</gene>
<dbReference type="GO" id="GO:0005524">
    <property type="term" value="F:ATP binding"/>
    <property type="evidence" value="ECO:0007669"/>
    <property type="project" value="UniProtKB-KW"/>
</dbReference>
<dbReference type="KEGG" id="cgc:Cyagr_3280"/>
<dbReference type="RefSeq" id="WP_015110787.1">
    <property type="nucleotide sequence ID" value="NC_019675.1"/>
</dbReference>
<comment type="cofactor">
    <cofactor evidence="1">
        <name>Mg(2+)</name>
        <dbReference type="ChEBI" id="CHEBI:18420"/>
    </cofactor>
</comment>
<dbReference type="EC" id="6.3.3.2" evidence="1"/>
<comment type="catalytic activity">
    <reaction evidence="1">
        <text>(6S)-5-formyl-5,6,7,8-tetrahydrofolate + ATP = (6R)-5,10-methenyltetrahydrofolate + ADP + phosphate</text>
        <dbReference type="Rhea" id="RHEA:10488"/>
        <dbReference type="ChEBI" id="CHEBI:30616"/>
        <dbReference type="ChEBI" id="CHEBI:43474"/>
        <dbReference type="ChEBI" id="CHEBI:57455"/>
        <dbReference type="ChEBI" id="CHEBI:57457"/>
        <dbReference type="ChEBI" id="CHEBI:456216"/>
        <dbReference type="EC" id="6.3.3.2"/>
    </reaction>
</comment>
<sequence length="220" mass="23709">MEGSEKSQLRRRFRRTRRLSLPEATAGIVAVARRELPGRVPPGRHLGLYWPLTQEPDLRILAEQAPWPMALPAVRPGAGLIYLPWSPGDPLGPDACGIAAPLEGTPLEPETLALLLVPALAVSPAGLRLGSGGGWYDRLRADPRWRAVPALAVLPAACVAATLPLDPWDIPFSGWLDEEGLHWIGPAAENIATHEPTGPLKAVATALCQDQLSHPLRCWT</sequence>
<accession>K9PCT6</accession>
<dbReference type="Proteomes" id="UP000010388">
    <property type="component" value="Chromosome"/>
</dbReference>
<keyword evidence="1" id="KW-0067">ATP-binding</keyword>
<dbReference type="HOGENOM" id="CLU_066245_1_1_3"/>
<dbReference type="InterPro" id="IPR037171">
    <property type="entry name" value="NagB/RpiA_transferase-like"/>
</dbReference>
<dbReference type="Gene3D" id="3.40.50.10420">
    <property type="entry name" value="NagB/RpiA/CoA transferase-like"/>
    <property type="match status" value="1"/>
</dbReference>